<reference evidence="1 2" key="1">
    <citation type="journal article" date="2016" name="Nat. Commun.">
        <title>Thousands of microbial genomes shed light on interconnected biogeochemical processes in an aquifer system.</title>
        <authorList>
            <person name="Anantharaman K."/>
            <person name="Brown C.T."/>
            <person name="Hug L.A."/>
            <person name="Sharon I."/>
            <person name="Castelle C.J."/>
            <person name="Probst A.J."/>
            <person name="Thomas B.C."/>
            <person name="Singh A."/>
            <person name="Wilkins M.J."/>
            <person name="Karaoz U."/>
            <person name="Brodie E.L."/>
            <person name="Williams K.H."/>
            <person name="Hubbard S.S."/>
            <person name="Banfield J.F."/>
        </authorList>
    </citation>
    <scope>NUCLEOTIDE SEQUENCE [LARGE SCALE GENOMIC DNA]</scope>
</reference>
<protein>
    <submittedName>
        <fullName evidence="1">Uncharacterized protein</fullName>
    </submittedName>
</protein>
<organism evidence="1 2">
    <name type="scientific">Candidatus Harrisonbacteria bacterium RIFCSPLOWO2_01_FULL_44_18</name>
    <dbReference type="NCBI Taxonomy" id="1798407"/>
    <lineage>
        <taxon>Bacteria</taxon>
        <taxon>Candidatus Harrisoniibacteriota</taxon>
    </lineage>
</organism>
<dbReference type="Proteomes" id="UP000177942">
    <property type="component" value="Unassembled WGS sequence"/>
</dbReference>
<evidence type="ECO:0000313" key="1">
    <source>
        <dbReference type="EMBL" id="OGY65830.1"/>
    </source>
</evidence>
<name>A0A1G1ZQ02_9BACT</name>
<evidence type="ECO:0000313" key="2">
    <source>
        <dbReference type="Proteomes" id="UP000177942"/>
    </source>
</evidence>
<comment type="caution">
    <text evidence="1">The sequence shown here is derived from an EMBL/GenBank/DDBJ whole genome shotgun (WGS) entry which is preliminary data.</text>
</comment>
<dbReference type="EMBL" id="MHJJ01000006">
    <property type="protein sequence ID" value="OGY65830.1"/>
    <property type="molecule type" value="Genomic_DNA"/>
</dbReference>
<dbReference type="AlphaFoldDB" id="A0A1G1ZQ02"/>
<gene>
    <name evidence="1" type="ORF">A3A16_02055</name>
</gene>
<sequence length="117" mass="13083">MDYLNIVAGVVNTQSIKNLKDRTKKAPDENRGPYSYFLRNPFHFLIPEIPNIKQYSRRISGIEKLKYGLVESISRHPISVPPMAGLPAAKDAQSLGYRMSANNASEIYVKGGGYLLI</sequence>
<accession>A0A1G1ZQ02</accession>
<proteinExistence type="predicted"/>